<comment type="caution">
    <text evidence="1">The sequence shown here is derived from an EMBL/GenBank/DDBJ whole genome shotgun (WGS) entry which is preliminary data.</text>
</comment>
<proteinExistence type="predicted"/>
<accession>A0AC61RYE0</accession>
<keyword evidence="2" id="KW-1185">Reference proteome</keyword>
<name>A0AC61RYE0_9FIRM</name>
<gene>
    <name evidence="1" type="ORF">E5329_06260</name>
</gene>
<organism evidence="1 2">
    <name type="scientific">Petralouisia muris</name>
    <dbReference type="NCBI Taxonomy" id="3032872"/>
    <lineage>
        <taxon>Bacteria</taxon>
        <taxon>Bacillati</taxon>
        <taxon>Bacillota</taxon>
        <taxon>Clostridia</taxon>
        <taxon>Lachnospirales</taxon>
        <taxon>Lachnospiraceae</taxon>
        <taxon>Petralouisia</taxon>
    </lineage>
</organism>
<dbReference type="Proteomes" id="UP000304953">
    <property type="component" value="Unassembled WGS sequence"/>
</dbReference>
<protein>
    <submittedName>
        <fullName evidence="1">ATP-binding protein</fullName>
    </submittedName>
</protein>
<sequence>MKQEALELWSIVICSAGFTGLAHYFCKRYLACAKRAAVLFDIAVFFNYLIGNLICQRGFYLAGAALTQLVFAGAVVLLFQAEWEKKILAAAVYLFLTRLTRKAVGSVCSILALIFLRLIGQEPLIVPGSGAELGIIFLEFAAATAAVCLLAQPLRSVFELKIKSWYRSLSFPLIVLIVLEDILEWGATRGILFRGEENRSLYQNQLFSLGTDAALAFLCICSGIFFVFGMERIYREQKKKEQYQGQVGAYQMLEEQYVRMERLRHDMKNHVISLQRLLQSREWEKMERYLQKMTETGALDETEENTGNQVVDALLYQKRQRAEEAGISWKCQMQLGKQLEVEDFDFCVMLGNILDNAIEACEKSEGERWIEVQSGIVKDFFLMEVKNSTDAKEIPGVLKVVLEERGIGLYNVKETVKKYNGAVNMEILDRTFAISVLLPALRRI</sequence>
<evidence type="ECO:0000313" key="1">
    <source>
        <dbReference type="EMBL" id="TGY97060.1"/>
    </source>
</evidence>
<reference evidence="1" key="1">
    <citation type="submission" date="2019-04" db="EMBL/GenBank/DDBJ databases">
        <title>Microbes associate with the intestines of laboratory mice.</title>
        <authorList>
            <person name="Navarre W."/>
            <person name="Wong E."/>
            <person name="Huang K."/>
            <person name="Tropini C."/>
            <person name="Ng K."/>
            <person name="Yu B."/>
        </authorList>
    </citation>
    <scope>NUCLEOTIDE SEQUENCE</scope>
    <source>
        <strain evidence="1">NM01_1-7b</strain>
    </source>
</reference>
<evidence type="ECO:0000313" key="2">
    <source>
        <dbReference type="Proteomes" id="UP000304953"/>
    </source>
</evidence>
<keyword evidence="1" id="KW-0547">Nucleotide-binding</keyword>
<dbReference type="EMBL" id="SRYA01000010">
    <property type="protein sequence ID" value="TGY97060.1"/>
    <property type="molecule type" value="Genomic_DNA"/>
</dbReference>
<keyword evidence="1" id="KW-0067">ATP-binding</keyword>